<name>A0ACC1A918_9ROSI</name>
<gene>
    <name evidence="1" type="ORF">Patl1_11568</name>
</gene>
<dbReference type="EMBL" id="CM047908">
    <property type="protein sequence ID" value="KAJ0082868.1"/>
    <property type="molecule type" value="Genomic_DNA"/>
</dbReference>
<sequence>MGLLLMTNGQMGISSLGKNETFTLDYKRKGFPVLNSWKPVFGAGLKSKNVKRVRGFVVRKRCCGTIYAVVNEESDKRVVGGGGRVGVEGGMVEREFEFKPSFSEYLKVMESVKSDRRVQQASKLSRERMRDALKGKYMLSTTSLGKDDEKVKLMDEEVVSKDVGLEELGRNGHGVARGEGLVRGKFDRKGSVIRKSKDKFSGHESWADAKMKRTSRGETEGRSSKYVGREELGGNGAGIARGEGLVRAKFDCKGSIIRKSKDKSSGNESWVDAKVKRTSRGETEGRRWSRNQTNSVEPELKDSYLYKVKKFQKARDGPVALLNDNGSGSTANITADLVHGKSSSEMFGRKGESFERDKVGSRSNFVRNRIQLQKTTDGENRQSENLTISRKSLPEKDDDRSWEMERAAFKFVEEGNDFMDKPRVPRVDMEERIQKLGRQLNGADIDVPEWMFSKMMRSARIRFSDHSILRVIQILGKLGNWRRVLQVIEWLQMRERYKSHRLKFIYTTALNVLGKARRPVEALNVFHAMQQQMSSYPDLVAYHSIAVTLGQAGHIRELFDVIDCMRSLPKKKFKTGIHERWDPRLEPDIVVYNAVLNACVKRKHWEGAFWVLQQLKEKGQKPSASTYGLVMEVMLACGKYNLVHDFFRKVQKSFIPNALVYKVLVNTLWREGKIDEAVLAVQDMERRGIVGSAALYYDLARCLCSAGRCQEALMQIEKICKVANKPLVVTYTGLIQACLDSGHIENAAEIFNQMKDFCSPNLVTCNIMLKAYVEHGMFEEAKKLFQKMSEDSNRLSQGPDNRGLVVPDIYTFNTMLDACIKEKRWDDLEHVYKKMLHHGFHFNAKRHVRMVLDASRARRVELLETTWKHLARVKRIPPPPLIEERFCIFLEKEDYSSALSCVTSHPVSDLPEFSKTAWLNLFKENSQRFKDDTLIHLIHEASIRTTGIDSVNSILLNLISSCKEFLRTHIRASKMRVRQTLTAGA</sequence>
<dbReference type="Proteomes" id="UP001164250">
    <property type="component" value="Chromosome 12"/>
</dbReference>
<protein>
    <submittedName>
        <fullName evidence="1">Uncharacterized protein</fullName>
    </submittedName>
</protein>
<organism evidence="1 2">
    <name type="scientific">Pistacia atlantica</name>
    <dbReference type="NCBI Taxonomy" id="434234"/>
    <lineage>
        <taxon>Eukaryota</taxon>
        <taxon>Viridiplantae</taxon>
        <taxon>Streptophyta</taxon>
        <taxon>Embryophyta</taxon>
        <taxon>Tracheophyta</taxon>
        <taxon>Spermatophyta</taxon>
        <taxon>Magnoliopsida</taxon>
        <taxon>eudicotyledons</taxon>
        <taxon>Gunneridae</taxon>
        <taxon>Pentapetalae</taxon>
        <taxon>rosids</taxon>
        <taxon>malvids</taxon>
        <taxon>Sapindales</taxon>
        <taxon>Anacardiaceae</taxon>
        <taxon>Pistacia</taxon>
    </lineage>
</organism>
<proteinExistence type="predicted"/>
<evidence type="ECO:0000313" key="2">
    <source>
        <dbReference type="Proteomes" id="UP001164250"/>
    </source>
</evidence>
<comment type="caution">
    <text evidence="1">The sequence shown here is derived from an EMBL/GenBank/DDBJ whole genome shotgun (WGS) entry which is preliminary data.</text>
</comment>
<evidence type="ECO:0000313" key="1">
    <source>
        <dbReference type="EMBL" id="KAJ0082868.1"/>
    </source>
</evidence>
<accession>A0ACC1A918</accession>
<reference evidence="2" key="1">
    <citation type="journal article" date="2023" name="G3 (Bethesda)">
        <title>Genome assembly and association tests identify interacting loci associated with vigor, precocity, and sex in interspecific pistachio rootstocks.</title>
        <authorList>
            <person name="Palmer W."/>
            <person name="Jacygrad E."/>
            <person name="Sagayaradj S."/>
            <person name="Cavanaugh K."/>
            <person name="Han R."/>
            <person name="Bertier L."/>
            <person name="Beede B."/>
            <person name="Kafkas S."/>
            <person name="Golino D."/>
            <person name="Preece J."/>
            <person name="Michelmore R."/>
        </authorList>
    </citation>
    <scope>NUCLEOTIDE SEQUENCE [LARGE SCALE GENOMIC DNA]</scope>
</reference>
<keyword evidence="2" id="KW-1185">Reference proteome</keyword>